<evidence type="ECO:0000259" key="2">
    <source>
        <dbReference type="Pfam" id="PF15249"/>
    </source>
</evidence>
<dbReference type="Pfam" id="PF15249">
    <property type="entry name" value="GLTSCR1"/>
    <property type="match status" value="1"/>
</dbReference>
<dbReference type="OrthoDB" id="2556847at2759"/>
<name>A0A4S4L8B7_9AGAM</name>
<feature type="domain" description="GLTSCR protein conserved" evidence="2">
    <location>
        <begin position="120"/>
        <end position="229"/>
    </location>
</feature>
<sequence>MAVWVTLNRRQASSRMSSEALSSFSSVPQKSTWSWKIQNFATPQTYAAKSVDESKWQPATTSVNQQLSASTSTSTNNSRDAAARLPRGPQASRKRRRLNKEEEEIRDETAACVSANLTMDQITALYPDADTPFEDEVDVIKRLLPYHIYQHPQHDLDEVRGLKGKSKATEVDLLREEVKETRFALECHKRFRALKQRMKRARQKPGQHPVPLGQAIALERLVIEADHSVTSALEQELSSARSELDKILRVQRAAKTSSNRTTMTSNQSSPYYGYTTPTFGASSTPNFSNYYGSYTYPYGQSFLPGVTYTAPTKYSSSIPGASSFQTNAVPRSQPTYTPTSVATSSMTDLGSTSPAAARPPPVAIPLQLPVSALPALQSLGILPVPKASLPPPTESQPAAVLLGSSSNGSMLSLEINAALLQAPQMSGLAILLSSLVKLSGSSAGNVPTSAQTKSVDSGVDTSSISSGGAAPQGSIITTGTTQGGSK</sequence>
<dbReference type="InterPro" id="IPR015671">
    <property type="entry name" value="GSCR1_dom"/>
</dbReference>
<evidence type="ECO:0000313" key="4">
    <source>
        <dbReference type="Proteomes" id="UP000308199"/>
    </source>
</evidence>
<feature type="region of interest" description="Disordered" evidence="1">
    <location>
        <begin position="325"/>
        <end position="358"/>
    </location>
</feature>
<feature type="region of interest" description="Disordered" evidence="1">
    <location>
        <begin position="442"/>
        <end position="486"/>
    </location>
</feature>
<feature type="compositionally biased region" description="Polar residues" evidence="1">
    <location>
        <begin position="57"/>
        <end position="67"/>
    </location>
</feature>
<accession>A0A4S4L8B7</accession>
<evidence type="ECO:0000256" key="1">
    <source>
        <dbReference type="SAM" id="MobiDB-lite"/>
    </source>
</evidence>
<comment type="caution">
    <text evidence="3">The sequence shown here is derived from an EMBL/GenBank/DDBJ whole genome shotgun (WGS) entry which is preliminary data.</text>
</comment>
<proteinExistence type="predicted"/>
<gene>
    <name evidence="3" type="ORF">EW145_g3528</name>
</gene>
<dbReference type="EMBL" id="SGPK01000153">
    <property type="protein sequence ID" value="THH07231.1"/>
    <property type="molecule type" value="Genomic_DNA"/>
</dbReference>
<protein>
    <recommendedName>
        <fullName evidence="2">GLTSCR protein conserved domain-containing protein</fullName>
    </recommendedName>
</protein>
<dbReference type="Proteomes" id="UP000308199">
    <property type="component" value="Unassembled WGS sequence"/>
</dbReference>
<feature type="compositionally biased region" description="Polar residues" evidence="1">
    <location>
        <begin position="325"/>
        <end position="353"/>
    </location>
</feature>
<reference evidence="3 4" key="1">
    <citation type="submission" date="2019-02" db="EMBL/GenBank/DDBJ databases">
        <title>Genome sequencing of the rare red list fungi Phellinidium pouzarii.</title>
        <authorList>
            <person name="Buettner E."/>
            <person name="Kellner H."/>
        </authorList>
    </citation>
    <scope>NUCLEOTIDE SEQUENCE [LARGE SCALE GENOMIC DNA]</scope>
    <source>
        <strain evidence="3 4">DSM 108285</strain>
    </source>
</reference>
<feature type="compositionally biased region" description="Low complexity" evidence="1">
    <location>
        <begin position="68"/>
        <end position="80"/>
    </location>
</feature>
<keyword evidence="4" id="KW-1185">Reference proteome</keyword>
<organism evidence="3 4">
    <name type="scientific">Phellinidium pouzarii</name>
    <dbReference type="NCBI Taxonomy" id="167371"/>
    <lineage>
        <taxon>Eukaryota</taxon>
        <taxon>Fungi</taxon>
        <taxon>Dikarya</taxon>
        <taxon>Basidiomycota</taxon>
        <taxon>Agaricomycotina</taxon>
        <taxon>Agaricomycetes</taxon>
        <taxon>Hymenochaetales</taxon>
        <taxon>Hymenochaetaceae</taxon>
        <taxon>Phellinidium</taxon>
    </lineage>
</organism>
<feature type="compositionally biased region" description="Polar residues" evidence="1">
    <location>
        <begin position="443"/>
        <end position="466"/>
    </location>
</feature>
<dbReference type="AlphaFoldDB" id="A0A4S4L8B7"/>
<feature type="region of interest" description="Disordered" evidence="1">
    <location>
        <begin position="57"/>
        <end position="104"/>
    </location>
</feature>
<evidence type="ECO:0000313" key="3">
    <source>
        <dbReference type="EMBL" id="THH07231.1"/>
    </source>
</evidence>